<keyword evidence="2" id="KW-0456">Lyase</keyword>
<dbReference type="InterPro" id="IPR004360">
    <property type="entry name" value="Glyas_Fos-R_dOase_dom"/>
</dbReference>
<feature type="domain" description="VOC" evidence="1">
    <location>
        <begin position="3"/>
        <end position="115"/>
    </location>
</feature>
<sequence>MTERAIPILPADDLRTARKFYVDALGFRVVLEASDDGMTGLLGLERGTIRLTIDAPMAGHGRQACVSLEVESADAYYAEWRSKVEIRQPPKDEPWGARTFDVLDPFGNTIFVLQPRR</sequence>
<gene>
    <name evidence="2" type="ORF">HEB94_009852</name>
</gene>
<protein>
    <submittedName>
        <fullName evidence="2">Catechol 2,3-dioxygenase-like lactoylglutathione lyase family enzyme</fullName>
    </submittedName>
</protein>
<dbReference type="AlphaFoldDB" id="A0A927N6E4"/>
<keyword evidence="3" id="KW-1185">Reference proteome</keyword>
<evidence type="ECO:0000313" key="3">
    <source>
        <dbReference type="Proteomes" id="UP000638648"/>
    </source>
</evidence>
<dbReference type="PROSITE" id="PS51819">
    <property type="entry name" value="VOC"/>
    <property type="match status" value="1"/>
</dbReference>
<dbReference type="InterPro" id="IPR037523">
    <property type="entry name" value="VOC_core"/>
</dbReference>
<accession>A0A927N6E4</accession>
<evidence type="ECO:0000313" key="2">
    <source>
        <dbReference type="EMBL" id="MBE1613004.1"/>
    </source>
</evidence>
<organism evidence="2 3">
    <name type="scientific">Actinopolymorpha pittospori</name>
    <dbReference type="NCBI Taxonomy" id="648752"/>
    <lineage>
        <taxon>Bacteria</taxon>
        <taxon>Bacillati</taxon>
        <taxon>Actinomycetota</taxon>
        <taxon>Actinomycetes</taxon>
        <taxon>Propionibacteriales</taxon>
        <taxon>Actinopolymorphaceae</taxon>
        <taxon>Actinopolymorpha</taxon>
    </lineage>
</organism>
<evidence type="ECO:0000259" key="1">
    <source>
        <dbReference type="PROSITE" id="PS51819"/>
    </source>
</evidence>
<dbReference type="Gene3D" id="3.10.180.10">
    <property type="entry name" value="2,3-Dihydroxybiphenyl 1,2-Dioxygenase, domain 1"/>
    <property type="match status" value="1"/>
</dbReference>
<name>A0A927N6E4_9ACTN</name>
<dbReference type="Proteomes" id="UP000638648">
    <property type="component" value="Unassembled WGS sequence"/>
</dbReference>
<dbReference type="GO" id="GO:0016829">
    <property type="term" value="F:lyase activity"/>
    <property type="evidence" value="ECO:0007669"/>
    <property type="project" value="UniProtKB-KW"/>
</dbReference>
<proteinExistence type="predicted"/>
<reference evidence="2" key="1">
    <citation type="submission" date="2020-10" db="EMBL/GenBank/DDBJ databases">
        <title>Sequencing the genomes of 1000 actinobacteria strains.</title>
        <authorList>
            <person name="Klenk H.-P."/>
        </authorList>
    </citation>
    <scope>NUCLEOTIDE SEQUENCE</scope>
    <source>
        <strain evidence="2">DSM 45354</strain>
    </source>
</reference>
<dbReference type="SUPFAM" id="SSF54593">
    <property type="entry name" value="Glyoxalase/Bleomycin resistance protein/Dihydroxybiphenyl dioxygenase"/>
    <property type="match status" value="1"/>
</dbReference>
<dbReference type="Pfam" id="PF00903">
    <property type="entry name" value="Glyoxalase"/>
    <property type="match status" value="1"/>
</dbReference>
<dbReference type="InterPro" id="IPR029068">
    <property type="entry name" value="Glyas_Bleomycin-R_OHBP_Dase"/>
</dbReference>
<comment type="caution">
    <text evidence="2">The sequence shown here is derived from an EMBL/GenBank/DDBJ whole genome shotgun (WGS) entry which is preliminary data.</text>
</comment>
<dbReference type="EMBL" id="JADBEM010000001">
    <property type="protein sequence ID" value="MBE1613004.1"/>
    <property type="molecule type" value="Genomic_DNA"/>
</dbReference>